<evidence type="ECO:0000313" key="2">
    <source>
        <dbReference type="Proteomes" id="UP000295055"/>
    </source>
</evidence>
<gene>
    <name evidence="1" type="ORF">EC835_102165</name>
</gene>
<name>A0A4V2V415_9GAMM</name>
<dbReference type="AlphaFoldDB" id="A0A4V2V415"/>
<protein>
    <submittedName>
        <fullName evidence="1">Uncharacterized protein</fullName>
    </submittedName>
</protein>
<proteinExistence type="predicted"/>
<dbReference type="RefSeq" id="WP_036952872.1">
    <property type="nucleotide sequence ID" value="NZ_CABKTH010000004.1"/>
</dbReference>
<sequence>MRTFGVNSNNDIHLGNDGNLSIVSGERASEKRCEHYAKALRGEMLHKLDSGIPYWKTTFGRQADIPLFEFAFRDRMRELNDVISVLSFSALLADNSLKYTAVIQTIYGEISLNG</sequence>
<dbReference type="OrthoDB" id="6638116at2"/>
<dbReference type="EMBL" id="SMAS01000002">
    <property type="protein sequence ID" value="TCT36714.1"/>
    <property type="molecule type" value="Genomic_DNA"/>
</dbReference>
<dbReference type="Pfam" id="PF10934">
    <property type="entry name" value="Sheath_initiator"/>
    <property type="match status" value="1"/>
</dbReference>
<dbReference type="InterPro" id="IPR020288">
    <property type="entry name" value="Sheath_initiator"/>
</dbReference>
<organism evidence="1 2">
    <name type="scientific">Providencia alcalifaciens</name>
    <dbReference type="NCBI Taxonomy" id="126385"/>
    <lineage>
        <taxon>Bacteria</taxon>
        <taxon>Pseudomonadati</taxon>
        <taxon>Pseudomonadota</taxon>
        <taxon>Gammaproteobacteria</taxon>
        <taxon>Enterobacterales</taxon>
        <taxon>Morganellaceae</taxon>
        <taxon>Providencia</taxon>
    </lineage>
</organism>
<comment type="caution">
    <text evidence="1">The sequence shown here is derived from an EMBL/GenBank/DDBJ whole genome shotgun (WGS) entry which is preliminary data.</text>
</comment>
<dbReference type="Proteomes" id="UP000295055">
    <property type="component" value="Unassembled WGS sequence"/>
</dbReference>
<evidence type="ECO:0000313" key="1">
    <source>
        <dbReference type="EMBL" id="TCT36714.1"/>
    </source>
</evidence>
<accession>A0A4V2V415</accession>
<reference evidence="1 2" key="1">
    <citation type="submission" date="2019-03" db="EMBL/GenBank/DDBJ databases">
        <title>Genomic analyses of the natural microbiome of Caenorhabditis elegans.</title>
        <authorList>
            <person name="Samuel B."/>
        </authorList>
    </citation>
    <scope>NUCLEOTIDE SEQUENCE [LARGE SCALE GENOMIC DNA]</scope>
    <source>
        <strain evidence="1 2">JUb102</strain>
    </source>
</reference>